<reference evidence="3" key="1">
    <citation type="submission" date="2017-09" db="EMBL/GenBank/DDBJ databases">
        <authorList>
            <person name="Campbell M.A."/>
            <person name="Lukasik P."/>
            <person name="Simon C."/>
            <person name="McCutcheon J.P."/>
        </authorList>
    </citation>
    <scope>NUCLEOTIDE SEQUENCE [LARGE SCALE GENOMIC DNA]</scope>
    <source>
        <strain evidence="3">MAGCAS</strain>
    </source>
</reference>
<accession>A0ABX4MFV9</accession>
<dbReference type="GO" id="GO:0005840">
    <property type="term" value="C:ribosome"/>
    <property type="evidence" value="ECO:0007669"/>
    <property type="project" value="UniProtKB-KW"/>
</dbReference>
<dbReference type="EMBL" id="NXGL01000005">
    <property type="protein sequence ID" value="PIM95118.1"/>
    <property type="molecule type" value="Genomic_DNA"/>
</dbReference>
<organism evidence="3 4">
    <name type="scientific">Candidatus Hodgkinia cicadicola</name>
    <dbReference type="NCBI Taxonomy" id="573658"/>
    <lineage>
        <taxon>Bacteria</taxon>
        <taxon>Pseudomonadati</taxon>
        <taxon>Pseudomonadota</taxon>
        <taxon>Alphaproteobacteria</taxon>
        <taxon>Hyphomicrobiales</taxon>
        <taxon>Candidatus Hodgkinia</taxon>
    </lineage>
</organism>
<proteinExistence type="predicted"/>
<keyword evidence="4" id="KW-1185">Reference proteome</keyword>
<evidence type="ECO:0000256" key="2">
    <source>
        <dbReference type="ARBA" id="ARBA00023274"/>
    </source>
</evidence>
<sequence>MILSRSVVKVMDNFGIKFIRSIKTTDSTTKRWVKYGELIKISAIDVYLRSKIKQSGVVNSSIIRCIRPFNRTLGYIKFN</sequence>
<dbReference type="InterPro" id="IPR036853">
    <property type="entry name" value="Ribosomal_uL14_sf"/>
</dbReference>
<protein>
    <submittedName>
        <fullName evidence="3">50S ribosomal protein L14</fullName>
    </submittedName>
</protein>
<dbReference type="Pfam" id="PF00238">
    <property type="entry name" value="Ribosomal_L14"/>
    <property type="match status" value="1"/>
</dbReference>
<dbReference type="Proteomes" id="UP000229707">
    <property type="component" value="Unassembled WGS sequence"/>
</dbReference>
<evidence type="ECO:0000256" key="1">
    <source>
        <dbReference type="ARBA" id="ARBA00022980"/>
    </source>
</evidence>
<dbReference type="InterPro" id="IPR000218">
    <property type="entry name" value="Ribosomal_uL14"/>
</dbReference>
<keyword evidence="2" id="KW-0687">Ribonucleoprotein</keyword>
<gene>
    <name evidence="3" type="primary">rplN</name>
    <name evidence="3" type="ORF">MAGCAS_56</name>
</gene>
<comment type="caution">
    <text evidence="3">The sequence shown here is derived from an EMBL/GenBank/DDBJ whole genome shotgun (WGS) entry which is preliminary data.</text>
</comment>
<evidence type="ECO:0000313" key="4">
    <source>
        <dbReference type="Proteomes" id="UP000229707"/>
    </source>
</evidence>
<evidence type="ECO:0000313" key="3">
    <source>
        <dbReference type="EMBL" id="PIM95118.1"/>
    </source>
</evidence>
<name>A0ABX4MFV9_9HYPH</name>
<dbReference type="SUPFAM" id="SSF50193">
    <property type="entry name" value="Ribosomal protein L14"/>
    <property type="match status" value="1"/>
</dbReference>
<keyword evidence="1 3" id="KW-0689">Ribosomal protein</keyword>
<dbReference type="Gene3D" id="2.40.150.20">
    <property type="entry name" value="Ribosomal protein L14"/>
    <property type="match status" value="1"/>
</dbReference>